<proteinExistence type="predicted"/>
<dbReference type="EMBL" id="CAEZSF010000144">
    <property type="protein sequence ID" value="CAB4546826.1"/>
    <property type="molecule type" value="Genomic_DNA"/>
</dbReference>
<name>A0A6J6C6J1_9ZZZZ</name>
<dbReference type="AlphaFoldDB" id="A0A6J6C6J1"/>
<reference evidence="1" key="1">
    <citation type="submission" date="2020-05" db="EMBL/GenBank/DDBJ databases">
        <authorList>
            <person name="Chiriac C."/>
            <person name="Salcher M."/>
            <person name="Ghai R."/>
            <person name="Kavagutti S V."/>
        </authorList>
    </citation>
    <scope>NUCLEOTIDE SEQUENCE</scope>
</reference>
<protein>
    <submittedName>
        <fullName evidence="1">Unannotated protein</fullName>
    </submittedName>
</protein>
<organism evidence="1">
    <name type="scientific">freshwater metagenome</name>
    <dbReference type="NCBI Taxonomy" id="449393"/>
    <lineage>
        <taxon>unclassified sequences</taxon>
        <taxon>metagenomes</taxon>
        <taxon>ecological metagenomes</taxon>
    </lineage>
</organism>
<evidence type="ECO:0000313" key="1">
    <source>
        <dbReference type="EMBL" id="CAB4546826.1"/>
    </source>
</evidence>
<accession>A0A6J6C6J1</accession>
<sequence>MALINQVGQATGAGNSHIYAIAQSAKLIAKTNTAIEGFDCLLRVSELPQLVGDLRC</sequence>
<gene>
    <name evidence="1" type="ORF">UFOPK1358_01362</name>
</gene>